<feature type="domain" description="KH type-2" evidence="7">
    <location>
        <begin position="61"/>
        <end position="137"/>
    </location>
</feature>
<name>A0A140DZ49_9FIRM</name>
<dbReference type="InterPro" id="IPR039247">
    <property type="entry name" value="KhpB"/>
</dbReference>
<dbReference type="GeneID" id="78479251"/>
<dbReference type="GO" id="GO:0008360">
    <property type="term" value="P:regulation of cell shape"/>
    <property type="evidence" value="ECO:0007669"/>
    <property type="project" value="UniProtKB-KW"/>
</dbReference>
<feature type="domain" description="R3H" evidence="8">
    <location>
        <begin position="138"/>
        <end position="204"/>
    </location>
</feature>
<evidence type="ECO:0000256" key="3">
    <source>
        <dbReference type="ARBA" id="ARBA00022960"/>
    </source>
</evidence>
<dbReference type="InterPro" id="IPR015946">
    <property type="entry name" value="KH_dom-like_a/b"/>
</dbReference>
<keyword evidence="2 6" id="KW-0694">RNA-binding</keyword>
<dbReference type="GO" id="GO:0071555">
    <property type="term" value="P:cell wall organization"/>
    <property type="evidence" value="ECO:0007669"/>
    <property type="project" value="UniProtKB-KW"/>
</dbReference>
<dbReference type="SUPFAM" id="SSF82708">
    <property type="entry name" value="R3H domain"/>
    <property type="match status" value="1"/>
</dbReference>
<keyword evidence="5" id="KW-0961">Cell wall biogenesis/degradation</keyword>
<dbReference type="Gene3D" id="3.30.300.20">
    <property type="match status" value="1"/>
</dbReference>
<dbReference type="STRING" id="1702221.AALO17_27920"/>
<keyword evidence="10" id="KW-1185">Reference proteome</keyword>
<protein>
    <submittedName>
        <fullName evidence="9">Protein jag</fullName>
    </submittedName>
</protein>
<keyword evidence="3" id="KW-0133">Cell shape</keyword>
<dbReference type="AlphaFoldDB" id="A0A140DZ49"/>
<dbReference type="SMART" id="SM01245">
    <property type="entry name" value="Jag_N"/>
    <property type="match status" value="1"/>
</dbReference>
<dbReference type="PANTHER" id="PTHR35800">
    <property type="entry name" value="PROTEIN JAG"/>
    <property type="match status" value="1"/>
</dbReference>
<dbReference type="InterPro" id="IPR034079">
    <property type="entry name" value="R3H_KhpB"/>
</dbReference>
<sequence>MEFSRFTGKTLEEALQAAAADKECSVEELAYTVTEEKAGFLGIGRTVEVEVWCEKDVRTFIRDYIQTYFENAGLDGTTEIEQDKDGFYRITVDTANNAILIGRAGKSLQAFNRLVKSAVSAQFRKRIRLLIDVNGYKQDRYEKLTRMAIRQARDVRRTKVDAVLDPMPADERKVIHNALADMKDISTKSEGEGAARRLHILYTPGKETE</sequence>
<evidence type="ECO:0000256" key="5">
    <source>
        <dbReference type="ARBA" id="ARBA00023316"/>
    </source>
</evidence>
<dbReference type="PROSITE" id="PS51061">
    <property type="entry name" value="R3H"/>
    <property type="match status" value="1"/>
</dbReference>
<dbReference type="PROSITE" id="PS50823">
    <property type="entry name" value="KH_TYPE_2"/>
    <property type="match status" value="1"/>
</dbReference>
<dbReference type="GO" id="GO:0003723">
    <property type="term" value="F:RNA binding"/>
    <property type="evidence" value="ECO:0007669"/>
    <property type="project" value="UniProtKB-UniRule"/>
</dbReference>
<keyword evidence="1" id="KW-0963">Cytoplasm</keyword>
<proteinExistence type="predicted"/>
<evidence type="ECO:0000259" key="8">
    <source>
        <dbReference type="PROSITE" id="PS51061"/>
    </source>
</evidence>
<evidence type="ECO:0000313" key="9">
    <source>
        <dbReference type="EMBL" id="AMK55926.1"/>
    </source>
</evidence>
<dbReference type="InterPro" id="IPR036867">
    <property type="entry name" value="R3H_dom_sf"/>
</dbReference>
<dbReference type="SMART" id="SM00393">
    <property type="entry name" value="R3H"/>
    <property type="match status" value="1"/>
</dbReference>
<gene>
    <name evidence="9" type="ORF">AALO17_27920</name>
</gene>
<evidence type="ECO:0000259" key="7">
    <source>
        <dbReference type="PROSITE" id="PS50823"/>
    </source>
</evidence>
<dbReference type="Pfam" id="PF14804">
    <property type="entry name" value="Jag_N"/>
    <property type="match status" value="1"/>
</dbReference>
<accession>A0A140DZ49</accession>
<dbReference type="PANTHER" id="PTHR35800:SF1">
    <property type="entry name" value="RNA-BINDING PROTEIN KHPB"/>
    <property type="match status" value="1"/>
</dbReference>
<dbReference type="KEGG" id="fro:AALO17_27920"/>
<dbReference type="Gene3D" id="3.30.1370.50">
    <property type="entry name" value="R3H-like domain"/>
    <property type="match status" value="1"/>
</dbReference>
<evidence type="ECO:0000256" key="4">
    <source>
        <dbReference type="ARBA" id="ARBA00023186"/>
    </source>
</evidence>
<reference evidence="9 10" key="1">
    <citation type="journal article" date="2016" name="Gut Pathog.">
        <title>Whole genome sequencing of "Faecalibaculum rodentium" ALO17, isolated from C57BL/6J laboratory mouse feces.</title>
        <authorList>
            <person name="Lim S."/>
            <person name="Chang D.H."/>
            <person name="Ahn S."/>
            <person name="Kim B.C."/>
        </authorList>
    </citation>
    <scope>NUCLEOTIDE SEQUENCE [LARGE SCALE GENOMIC DNA]</scope>
    <source>
        <strain evidence="9 10">Alo17</strain>
    </source>
</reference>
<dbReference type="InterPro" id="IPR001374">
    <property type="entry name" value="R3H_dom"/>
</dbReference>
<evidence type="ECO:0000256" key="6">
    <source>
        <dbReference type="PROSITE-ProRule" id="PRU00118"/>
    </source>
</evidence>
<dbReference type="InterPro" id="IPR004044">
    <property type="entry name" value="KH_dom_type_2"/>
</dbReference>
<dbReference type="RefSeq" id="WP_067559992.1">
    <property type="nucleotide sequence ID" value="NZ_CAMTBT010000010.1"/>
</dbReference>
<dbReference type="InterPro" id="IPR038247">
    <property type="entry name" value="Jag_N_dom_sf"/>
</dbReference>
<dbReference type="OrthoDB" id="9794483at2"/>
<keyword evidence="4" id="KW-0143">Chaperone</keyword>
<evidence type="ECO:0000313" key="10">
    <source>
        <dbReference type="Proteomes" id="UP000069771"/>
    </source>
</evidence>
<dbReference type="Gene3D" id="3.30.30.80">
    <property type="entry name" value="probable RNA-binding protein from clostridium symbiosum atcc 14940"/>
    <property type="match status" value="1"/>
</dbReference>
<organism evidence="9 10">
    <name type="scientific">Faecalibaculum rodentium</name>
    <dbReference type="NCBI Taxonomy" id="1702221"/>
    <lineage>
        <taxon>Bacteria</taxon>
        <taxon>Bacillati</taxon>
        <taxon>Bacillota</taxon>
        <taxon>Erysipelotrichia</taxon>
        <taxon>Erysipelotrichales</taxon>
        <taxon>Erysipelotrichaceae</taxon>
        <taxon>Faecalibaculum</taxon>
    </lineage>
</organism>
<dbReference type="Proteomes" id="UP000069771">
    <property type="component" value="Chromosome"/>
</dbReference>
<dbReference type="CDD" id="cd02644">
    <property type="entry name" value="R3H_jag"/>
    <property type="match status" value="1"/>
</dbReference>
<dbReference type="Pfam" id="PF01424">
    <property type="entry name" value="R3H"/>
    <property type="match status" value="1"/>
</dbReference>
<dbReference type="EMBL" id="CP011391">
    <property type="protein sequence ID" value="AMK55926.1"/>
    <property type="molecule type" value="Genomic_DNA"/>
</dbReference>
<evidence type="ECO:0000256" key="1">
    <source>
        <dbReference type="ARBA" id="ARBA00022490"/>
    </source>
</evidence>
<evidence type="ECO:0000256" key="2">
    <source>
        <dbReference type="ARBA" id="ARBA00022884"/>
    </source>
</evidence>
<dbReference type="InterPro" id="IPR032782">
    <property type="entry name" value="KhpB_N"/>
</dbReference>